<dbReference type="NCBIfam" id="NF010686">
    <property type="entry name" value="PRK14086.1"/>
    <property type="match status" value="1"/>
</dbReference>
<dbReference type="SUPFAM" id="SSF52540">
    <property type="entry name" value="P-loop containing nucleoside triphosphate hydrolases"/>
    <property type="match status" value="1"/>
</dbReference>
<evidence type="ECO:0000256" key="2">
    <source>
        <dbReference type="ARBA" id="ARBA00022490"/>
    </source>
</evidence>
<evidence type="ECO:0000256" key="10">
    <source>
        <dbReference type="RuleBase" id="RU000577"/>
    </source>
</evidence>
<dbReference type="PANTHER" id="PTHR30050">
    <property type="entry name" value="CHROMOSOMAL REPLICATION INITIATOR PROTEIN DNAA"/>
    <property type="match status" value="1"/>
</dbReference>
<reference evidence="15" key="1">
    <citation type="journal article" date="2019" name="Int. J. Syst. Evol. Microbiol.">
        <title>The Global Catalogue of Microorganisms (GCM) 10K type strain sequencing project: providing services to taxonomists for standard genome sequencing and annotation.</title>
        <authorList>
            <consortium name="The Broad Institute Genomics Platform"/>
            <consortium name="The Broad Institute Genome Sequencing Center for Infectious Disease"/>
            <person name="Wu L."/>
            <person name="Ma J."/>
        </authorList>
    </citation>
    <scope>NUCLEOTIDE SEQUENCE [LARGE SCALE GENOMIC DNA]</scope>
    <source>
        <strain evidence="15">JCM 18657</strain>
    </source>
</reference>
<dbReference type="SMART" id="SM00760">
    <property type="entry name" value="Bac_DnaA_C"/>
    <property type="match status" value="1"/>
</dbReference>
<dbReference type="InterPro" id="IPR018312">
    <property type="entry name" value="Chromosome_initiator_DnaA_CS"/>
</dbReference>
<comment type="caution">
    <text evidence="14">The sequence shown here is derived from an EMBL/GenBank/DDBJ whole genome shotgun (WGS) entry which is preliminary data.</text>
</comment>
<dbReference type="Gene3D" id="1.10.1750.10">
    <property type="match status" value="1"/>
</dbReference>
<keyword evidence="6 8" id="KW-0446">Lipid-binding</keyword>
<dbReference type="PANTHER" id="PTHR30050:SF2">
    <property type="entry name" value="CHROMOSOMAL REPLICATION INITIATOR PROTEIN DNAA"/>
    <property type="match status" value="1"/>
</dbReference>
<dbReference type="InterPro" id="IPR024633">
    <property type="entry name" value="DnaA_N_dom"/>
</dbReference>
<dbReference type="PRINTS" id="PR00051">
    <property type="entry name" value="DNAA"/>
</dbReference>
<evidence type="ECO:0000256" key="9">
    <source>
        <dbReference type="NCBIfam" id="TIGR00362"/>
    </source>
</evidence>
<dbReference type="InterPro" id="IPR013317">
    <property type="entry name" value="DnaA_dom"/>
</dbReference>
<feature type="binding site" evidence="8">
    <location>
        <position position="161"/>
    </location>
    <ligand>
        <name>ATP</name>
        <dbReference type="ChEBI" id="CHEBI:30616"/>
    </ligand>
</feature>
<keyword evidence="3 8" id="KW-0235">DNA replication</keyword>
<gene>
    <name evidence="8 14" type="primary">dnaA</name>
    <name evidence="14" type="ORF">ACFQWB_05575</name>
</gene>
<sequence>MDSHLTELWQQVLSVIQTKLAKPSFDTWLKPTRAVELTGDVLTIAAPTTFAKEWLESRYTKLITASVYETFSRHLNVRFVVVASDQDHPVAAQPQHQAVQTASNGVEEPFQTMLNPKYVFETFVIGAGNRFAHAASLAVAEAPAKAYNPLFLYGGVGLGKTHLMHAIGHYVIQHNPSAKVLYISSEKFTNEFINAIRDNRGESFRSKYRNIDVLLIDDIQFLAGKEQTQEEFFHTFNALHEERKQIIISSDRPPKEIPTLEDRLRSRFEWGLITDIQPPDLETRIAILRKKAKAENLDIPNEAMIYIANQIDTNIRELEGALIRVVAYSSLINQDITAHLAAEALKDIIPSSRPRQISIQDIQQKVGEFYGVKLEDFKARKRTKAVAFPRQVAMYLSRELTDYSLPRIGEAFGGRDHTTVIHAHEKISQALQNDPELYKIINSLKEKIKNQT</sequence>
<dbReference type="InterPro" id="IPR020591">
    <property type="entry name" value="Chromosome_initiator_DnaA-like"/>
</dbReference>
<evidence type="ECO:0000256" key="3">
    <source>
        <dbReference type="ARBA" id="ARBA00022705"/>
    </source>
</evidence>
<feature type="region of interest" description="Domain IV, binds dsDNA" evidence="8">
    <location>
        <begin position="330"/>
        <end position="452"/>
    </location>
</feature>
<dbReference type="Pfam" id="PF11638">
    <property type="entry name" value="DnaA_N"/>
    <property type="match status" value="1"/>
</dbReference>
<comment type="function">
    <text evidence="8 10">Plays an essential role in the initiation and regulation of chromosomal replication. ATP-DnaA binds to the origin of replication (oriC) to initiate formation of the DNA replication initiation complex once per cell cycle. Binds the DnaA box (a 9 base pair repeat at the origin) and separates the double-stranded (ds)DNA. Forms a right-handed helical filament on oriC DNA; dsDNA binds to the exterior of the filament while single-stranded (ss)DNA is stabiized in the filament's interior. The ATP-DnaA-oriC complex binds and stabilizes one strand of the AT-rich DNA unwinding element (DUE), permitting loading of DNA polymerase. After initiation quickly degrades to an ADP-DnaA complex that is not apt for DNA replication. Binds acidic phospholipids.</text>
</comment>
<dbReference type="CDD" id="cd00009">
    <property type="entry name" value="AAA"/>
    <property type="match status" value="1"/>
</dbReference>
<dbReference type="RefSeq" id="WP_138790697.1">
    <property type="nucleotide sequence ID" value="NZ_JBHTGQ010000013.1"/>
</dbReference>
<dbReference type="EMBL" id="JBHTGQ010000013">
    <property type="protein sequence ID" value="MFC7749415.1"/>
    <property type="molecule type" value="Genomic_DNA"/>
</dbReference>
<comment type="subunit">
    <text evidence="8">Oligomerizes as a right-handed, spiral filament on DNA at oriC.</text>
</comment>
<keyword evidence="5 8" id="KW-0067">ATP-binding</keyword>
<dbReference type="Gene3D" id="3.40.50.300">
    <property type="entry name" value="P-loop containing nucleotide triphosphate hydrolases"/>
    <property type="match status" value="1"/>
</dbReference>
<dbReference type="InterPro" id="IPR010921">
    <property type="entry name" value="Trp_repressor/repl_initiator"/>
</dbReference>
<evidence type="ECO:0000313" key="15">
    <source>
        <dbReference type="Proteomes" id="UP001596528"/>
    </source>
</evidence>
<dbReference type="Gene3D" id="3.30.300.180">
    <property type="match status" value="1"/>
</dbReference>
<accession>A0ABW2V1W1</accession>
<name>A0ABW2V1W1_9BACL</name>
<dbReference type="Pfam" id="PF08299">
    <property type="entry name" value="Bac_DnaA_C"/>
    <property type="match status" value="1"/>
</dbReference>
<evidence type="ECO:0000256" key="5">
    <source>
        <dbReference type="ARBA" id="ARBA00022840"/>
    </source>
</evidence>
<dbReference type="SMART" id="SM00382">
    <property type="entry name" value="AAA"/>
    <property type="match status" value="1"/>
</dbReference>
<keyword evidence="4 8" id="KW-0547">Nucleotide-binding</keyword>
<evidence type="ECO:0000256" key="11">
    <source>
        <dbReference type="RuleBase" id="RU004227"/>
    </source>
</evidence>
<feature type="region of interest" description="Domain III, AAA+ region" evidence="8">
    <location>
        <begin position="113"/>
        <end position="329"/>
    </location>
</feature>
<feature type="binding site" evidence="8">
    <location>
        <position position="157"/>
    </location>
    <ligand>
        <name>ATP</name>
        <dbReference type="ChEBI" id="CHEBI:30616"/>
    </ligand>
</feature>
<dbReference type="InterPro" id="IPR003593">
    <property type="entry name" value="AAA+_ATPase"/>
</dbReference>
<evidence type="ECO:0000256" key="4">
    <source>
        <dbReference type="ARBA" id="ARBA00022741"/>
    </source>
</evidence>
<keyword evidence="15" id="KW-1185">Reference proteome</keyword>
<feature type="region of interest" description="Domain I, interacts with DnaA modulators" evidence="8">
    <location>
        <begin position="1"/>
        <end position="84"/>
    </location>
</feature>
<evidence type="ECO:0000256" key="6">
    <source>
        <dbReference type="ARBA" id="ARBA00023121"/>
    </source>
</evidence>
<dbReference type="HAMAP" id="MF_00377">
    <property type="entry name" value="DnaA_bact"/>
    <property type="match status" value="1"/>
</dbReference>
<evidence type="ECO:0000256" key="7">
    <source>
        <dbReference type="ARBA" id="ARBA00023125"/>
    </source>
</evidence>
<dbReference type="InterPro" id="IPR001957">
    <property type="entry name" value="Chromosome_initiator_DnaA"/>
</dbReference>
<comment type="caution">
    <text evidence="8">Lacks conserved residue(s) required for the propagation of feature annotation.</text>
</comment>
<dbReference type="NCBIfam" id="TIGR00362">
    <property type="entry name" value="DnaA"/>
    <property type="match status" value="1"/>
</dbReference>
<organism evidence="14 15">
    <name type="scientific">Paenibacillus thermoaerophilus</name>
    <dbReference type="NCBI Taxonomy" id="1215385"/>
    <lineage>
        <taxon>Bacteria</taxon>
        <taxon>Bacillati</taxon>
        <taxon>Bacillota</taxon>
        <taxon>Bacilli</taxon>
        <taxon>Bacillales</taxon>
        <taxon>Paenibacillaceae</taxon>
        <taxon>Paenibacillus</taxon>
    </lineage>
</organism>
<comment type="subcellular location">
    <subcellularLocation>
        <location evidence="8">Cytoplasm</location>
    </subcellularLocation>
</comment>
<comment type="similarity">
    <text evidence="1 8 11">Belongs to the DnaA family.</text>
</comment>
<evidence type="ECO:0000256" key="8">
    <source>
        <dbReference type="HAMAP-Rule" id="MF_00377"/>
    </source>
</evidence>
<protein>
    <recommendedName>
        <fullName evidence="8 9">Chromosomal replication initiator protein DnaA</fullName>
    </recommendedName>
</protein>
<feature type="domain" description="AAA+ ATPase" evidence="12">
    <location>
        <begin position="146"/>
        <end position="274"/>
    </location>
</feature>
<evidence type="ECO:0000259" key="12">
    <source>
        <dbReference type="SMART" id="SM00382"/>
    </source>
</evidence>
<dbReference type="SUPFAM" id="SSF48295">
    <property type="entry name" value="TrpR-like"/>
    <property type="match status" value="1"/>
</dbReference>
<comment type="domain">
    <text evidence="8">Domain I is involved in oligomerization and binding regulators, domain II is flexibile and of varying length in different bacteria, domain III forms the AAA+ region, while domain IV binds dsDNA.</text>
</comment>
<keyword evidence="2 8" id="KW-0963">Cytoplasm</keyword>
<evidence type="ECO:0000256" key="1">
    <source>
        <dbReference type="ARBA" id="ARBA00006583"/>
    </source>
</evidence>
<feature type="binding site" evidence="8">
    <location>
        <position position="160"/>
    </location>
    <ligand>
        <name>ATP</name>
        <dbReference type="ChEBI" id="CHEBI:30616"/>
    </ligand>
</feature>
<proteinExistence type="inferred from homology"/>
<dbReference type="Pfam" id="PF00308">
    <property type="entry name" value="Bac_DnaA"/>
    <property type="match status" value="1"/>
</dbReference>
<evidence type="ECO:0000259" key="13">
    <source>
        <dbReference type="SMART" id="SM00760"/>
    </source>
</evidence>
<dbReference type="PROSITE" id="PS01008">
    <property type="entry name" value="DNAA"/>
    <property type="match status" value="1"/>
</dbReference>
<keyword evidence="7 8" id="KW-0238">DNA-binding</keyword>
<dbReference type="CDD" id="cd06571">
    <property type="entry name" value="Bac_DnaA_C"/>
    <property type="match status" value="1"/>
</dbReference>
<dbReference type="InterPro" id="IPR013159">
    <property type="entry name" value="DnaA_C"/>
</dbReference>
<feature type="domain" description="Chromosomal replication initiator DnaA C-terminal" evidence="13">
    <location>
        <begin position="358"/>
        <end position="427"/>
    </location>
</feature>
<evidence type="ECO:0000313" key="14">
    <source>
        <dbReference type="EMBL" id="MFC7749415.1"/>
    </source>
</evidence>
<feature type="binding site" evidence="8">
    <location>
        <position position="159"/>
    </location>
    <ligand>
        <name>ATP</name>
        <dbReference type="ChEBI" id="CHEBI:30616"/>
    </ligand>
</feature>
<dbReference type="InterPro" id="IPR027417">
    <property type="entry name" value="P-loop_NTPase"/>
</dbReference>
<dbReference type="Proteomes" id="UP001596528">
    <property type="component" value="Unassembled WGS sequence"/>
</dbReference>
<dbReference type="InterPro" id="IPR038454">
    <property type="entry name" value="DnaA_N_sf"/>
</dbReference>
<dbReference type="Gene3D" id="1.10.8.60">
    <property type="match status" value="1"/>
</dbReference>